<sequence length="148" mass="16942">SEQNVLVCKRHTDNIPGVLPVDVADDVKHGCTPQNSPNNECKEIFVIYFIFQIINLLQTVGSWKLFEISILLLLLSFIINLPSAIKRIKKKKLLREFQGRIQSIHIKGKQTHDISIVVVEEIIVIRQQLQNLVPALVVQIKKWNHHGP</sequence>
<accession>Q5C4K8</accession>
<feature type="transmembrane region" description="Helical" evidence="1">
    <location>
        <begin position="68"/>
        <end position="85"/>
    </location>
</feature>
<feature type="transmembrane region" description="Helical" evidence="1">
    <location>
        <begin position="44"/>
        <end position="62"/>
    </location>
</feature>
<keyword evidence="1" id="KW-1133">Transmembrane helix</keyword>
<evidence type="ECO:0000256" key="1">
    <source>
        <dbReference type="SAM" id="Phobius"/>
    </source>
</evidence>
<dbReference type="EMBL" id="AY809527">
    <property type="protein sequence ID" value="AAX25416.2"/>
    <property type="molecule type" value="mRNA"/>
</dbReference>
<feature type="non-terminal residue" evidence="2">
    <location>
        <position position="1"/>
    </location>
</feature>
<name>Q5C4K8_SCHJA</name>
<proteinExistence type="evidence at transcript level"/>
<evidence type="ECO:0000313" key="2">
    <source>
        <dbReference type="EMBL" id="AAX25416.2"/>
    </source>
</evidence>
<keyword evidence="1" id="KW-0472">Membrane</keyword>
<reference evidence="2" key="1">
    <citation type="journal article" date="2006" name="PLoS Pathog.">
        <title>New perspectives on host-parasite interplay by comparative transcriptomic and proteomic analyses of Schistosoma japonicum.</title>
        <authorList>
            <person name="Liu F."/>
            <person name="Lu J."/>
            <person name="Hu W."/>
            <person name="Wang S.Y."/>
            <person name="Cui S.J."/>
            <person name="Chi M."/>
            <person name="Yan Q."/>
            <person name="Wang X.R."/>
            <person name="Song H.D."/>
            <person name="Xu X.N."/>
            <person name="Wang J.J."/>
            <person name="Zhang X.L."/>
            <person name="Zhang X."/>
            <person name="Wang Z.Q."/>
            <person name="Xue C.L."/>
            <person name="Brindley P.J."/>
            <person name="McManus D.P."/>
            <person name="Yang P.Y."/>
            <person name="Feng Z."/>
            <person name="Chen Z."/>
            <person name="Han Z.G."/>
        </authorList>
    </citation>
    <scope>NUCLEOTIDE SEQUENCE</scope>
</reference>
<protein>
    <submittedName>
        <fullName evidence="2">SJCHGC06144 protein</fullName>
    </submittedName>
</protein>
<keyword evidence="1" id="KW-0812">Transmembrane</keyword>
<organism evidence="2">
    <name type="scientific">Schistosoma japonicum</name>
    <name type="common">Blood fluke</name>
    <dbReference type="NCBI Taxonomy" id="6182"/>
    <lineage>
        <taxon>Eukaryota</taxon>
        <taxon>Metazoa</taxon>
        <taxon>Spiralia</taxon>
        <taxon>Lophotrochozoa</taxon>
        <taxon>Platyhelminthes</taxon>
        <taxon>Trematoda</taxon>
        <taxon>Digenea</taxon>
        <taxon>Strigeidida</taxon>
        <taxon>Schistosomatoidea</taxon>
        <taxon>Schistosomatidae</taxon>
        <taxon>Schistosoma</taxon>
    </lineage>
</organism>
<dbReference type="AlphaFoldDB" id="Q5C4K8"/>